<dbReference type="PANTHER" id="PTHR40942:SF4">
    <property type="entry name" value="CYTOCHROME C5"/>
    <property type="match status" value="1"/>
</dbReference>
<evidence type="ECO:0000313" key="10">
    <source>
        <dbReference type="EMBL" id="SMC56634.1"/>
    </source>
</evidence>
<evidence type="ECO:0000256" key="4">
    <source>
        <dbReference type="ARBA" id="ARBA00022801"/>
    </source>
</evidence>
<dbReference type="NCBIfam" id="TIGR00668">
    <property type="entry name" value="apaH"/>
    <property type="match status" value="1"/>
</dbReference>
<dbReference type="RefSeq" id="WP_084283667.1">
    <property type="nucleotide sequence ID" value="NZ_FWXJ01000008.1"/>
</dbReference>
<keyword evidence="11" id="KW-1185">Reference proteome</keyword>
<gene>
    <name evidence="10" type="ORF">SAMN06296008_1089</name>
</gene>
<comment type="similarity">
    <text evidence="2">Belongs to the Ap4A hydrolase family.</text>
</comment>
<evidence type="ECO:0000256" key="1">
    <source>
        <dbReference type="ARBA" id="ARBA00003413"/>
    </source>
</evidence>
<evidence type="ECO:0000256" key="3">
    <source>
        <dbReference type="ARBA" id="ARBA00012506"/>
    </source>
</evidence>
<comment type="function">
    <text evidence="1">Hydrolyzes diadenosine 5',5'''-P1,P4-tetraphosphate to yield ADP.</text>
</comment>
<protein>
    <recommendedName>
        <fullName evidence="3">bis(5'-nucleosyl)-tetraphosphatase (symmetrical)</fullName>
        <ecNumber evidence="3">3.6.1.41</ecNumber>
    </recommendedName>
    <alternativeName>
        <fullName evidence="6">Ap4A hydrolase</fullName>
    </alternativeName>
    <alternativeName>
        <fullName evidence="5">Diadenosine 5',5'''-P1,P4-tetraphosphate pyrophosphohydrolase</fullName>
    </alternativeName>
    <alternativeName>
        <fullName evidence="7">Diadenosine tetraphosphatase</fullName>
    </alternativeName>
</protein>
<dbReference type="STRING" id="1938817.SAMN06296008_1089"/>
<evidence type="ECO:0000256" key="5">
    <source>
        <dbReference type="ARBA" id="ARBA00031248"/>
    </source>
</evidence>
<dbReference type="CDD" id="cd07422">
    <property type="entry name" value="MPP_ApaH"/>
    <property type="match status" value="1"/>
</dbReference>
<dbReference type="OrthoDB" id="9807890at2"/>
<reference evidence="10 11" key="1">
    <citation type="submission" date="2017-04" db="EMBL/GenBank/DDBJ databases">
        <authorList>
            <person name="Afonso C.L."/>
            <person name="Miller P.J."/>
            <person name="Scott M.A."/>
            <person name="Spackman E."/>
            <person name="Goraichik I."/>
            <person name="Dimitrov K.M."/>
            <person name="Suarez D.L."/>
            <person name="Swayne D.E."/>
        </authorList>
    </citation>
    <scope>NUCLEOTIDE SEQUENCE [LARGE SCALE GENOMIC DNA]</scope>
    <source>
        <strain evidence="10 11">VK13</strain>
    </source>
</reference>
<name>A0A1W2A7J0_9BURK</name>
<evidence type="ECO:0000313" key="11">
    <source>
        <dbReference type="Proteomes" id="UP000192708"/>
    </source>
</evidence>
<dbReference type="InterPro" id="IPR004617">
    <property type="entry name" value="ApaH"/>
</dbReference>
<dbReference type="Proteomes" id="UP000192708">
    <property type="component" value="Unassembled WGS sequence"/>
</dbReference>
<dbReference type="AlphaFoldDB" id="A0A1W2A7J0"/>
<dbReference type="EC" id="3.6.1.41" evidence="3"/>
<dbReference type="PANTHER" id="PTHR40942">
    <property type="match status" value="1"/>
</dbReference>
<feature type="domain" description="Calcineurin-like phosphoesterase" evidence="9">
    <location>
        <begin position="4"/>
        <end position="123"/>
    </location>
</feature>
<dbReference type="Pfam" id="PF00149">
    <property type="entry name" value="Metallophos"/>
    <property type="match status" value="1"/>
</dbReference>
<evidence type="ECO:0000256" key="6">
    <source>
        <dbReference type="ARBA" id="ARBA00032248"/>
    </source>
</evidence>
<dbReference type="PIRSF" id="PIRSF000903">
    <property type="entry name" value="B5n-ttraPtase_sm"/>
    <property type="match status" value="1"/>
</dbReference>
<dbReference type="SUPFAM" id="SSF56300">
    <property type="entry name" value="Metallo-dependent phosphatases"/>
    <property type="match status" value="1"/>
</dbReference>
<dbReference type="NCBIfam" id="NF001204">
    <property type="entry name" value="PRK00166.1"/>
    <property type="match status" value="1"/>
</dbReference>
<organism evidence="10 11">
    <name type="scientific">Polynucleobacter kasalickyi</name>
    <dbReference type="NCBI Taxonomy" id="1938817"/>
    <lineage>
        <taxon>Bacteria</taxon>
        <taxon>Pseudomonadati</taxon>
        <taxon>Pseudomonadota</taxon>
        <taxon>Betaproteobacteria</taxon>
        <taxon>Burkholderiales</taxon>
        <taxon>Burkholderiaceae</taxon>
        <taxon>Polynucleobacter</taxon>
    </lineage>
</organism>
<evidence type="ECO:0000256" key="2">
    <source>
        <dbReference type="ARBA" id="ARBA00005419"/>
    </source>
</evidence>
<evidence type="ECO:0000256" key="8">
    <source>
        <dbReference type="ARBA" id="ARBA00049417"/>
    </source>
</evidence>
<comment type="catalytic activity">
    <reaction evidence="8">
        <text>P(1),P(4)-bis(5'-adenosyl) tetraphosphate + H2O = 2 ADP + 2 H(+)</text>
        <dbReference type="Rhea" id="RHEA:24252"/>
        <dbReference type="ChEBI" id="CHEBI:15377"/>
        <dbReference type="ChEBI" id="CHEBI:15378"/>
        <dbReference type="ChEBI" id="CHEBI:58141"/>
        <dbReference type="ChEBI" id="CHEBI:456216"/>
        <dbReference type="EC" id="3.6.1.41"/>
    </reaction>
</comment>
<dbReference type="EMBL" id="FWXJ01000008">
    <property type="protein sequence ID" value="SMC56634.1"/>
    <property type="molecule type" value="Genomic_DNA"/>
</dbReference>
<evidence type="ECO:0000256" key="7">
    <source>
        <dbReference type="ARBA" id="ARBA00033210"/>
    </source>
</evidence>
<dbReference type="GO" id="GO:0008803">
    <property type="term" value="F:bis(5'-nucleosyl)-tetraphosphatase (symmetrical) activity"/>
    <property type="evidence" value="ECO:0007669"/>
    <property type="project" value="UniProtKB-EC"/>
</dbReference>
<accession>A0A1W2A7J0</accession>
<sequence>MNQIYAIGDIQGCSTQLDNLVNELPFGSKIICVGDLVNRGPDSLGTLRRLKAWQELGDCECILGNHDLHLLARDAGIRGPKSLDTLDDILRAPDRRELIDWLRKRPLALFDGFNLFIHAGVLPQWGINQVMELADEVQKALKRKNYVSFLESMYGNTPTKWSNTLKGEDRLRVIVNAFTRMRFCSSKGEMDFASKEGMGTAPKNFYPWFNVPKRKTENLRIYFGHWSTMGLVQKKNIIGLDTGCVWGGSLTAMSLDEEPQMIQTPGLVKHVAF</sequence>
<dbReference type="InterPro" id="IPR029052">
    <property type="entry name" value="Metallo-depent_PP-like"/>
</dbReference>
<proteinExistence type="inferred from homology"/>
<dbReference type="Gene3D" id="3.60.21.10">
    <property type="match status" value="1"/>
</dbReference>
<keyword evidence="4" id="KW-0378">Hydrolase</keyword>
<evidence type="ECO:0000259" key="9">
    <source>
        <dbReference type="Pfam" id="PF00149"/>
    </source>
</evidence>
<dbReference type="InterPro" id="IPR004843">
    <property type="entry name" value="Calcineurin-like_PHP"/>
</dbReference>